<accession>A0A8C6RV54</accession>
<dbReference type="PANTHER" id="PTHR46487">
    <property type="entry name" value="DNA REPAIR PROTEIN XRCC3"/>
    <property type="match status" value="1"/>
</dbReference>
<dbReference type="Ensembl" id="ENSNGAT00000029142.1">
    <property type="protein sequence ID" value="ENSNGAP00000023444.1"/>
    <property type="gene ID" value="ENSNGAG00000022009.1"/>
</dbReference>
<dbReference type="AlphaFoldDB" id="A0A8C6RV54"/>
<name>A0A8C6RV54_NANGA</name>
<dbReference type="SUPFAM" id="SSF52540">
    <property type="entry name" value="P-loop containing nucleoside triphosphate hydrolases"/>
    <property type="match status" value="1"/>
</dbReference>
<dbReference type="InterPro" id="IPR058766">
    <property type="entry name" value="HHH_XRCC3_RAD51B"/>
</dbReference>
<dbReference type="OMA" id="IHTNEEY"/>
<dbReference type="InterPro" id="IPR027417">
    <property type="entry name" value="P-loop_NTPase"/>
</dbReference>
<evidence type="ECO:0000256" key="4">
    <source>
        <dbReference type="ARBA" id="ARBA00023125"/>
    </source>
</evidence>
<dbReference type="GO" id="GO:0033065">
    <property type="term" value="C:Rad51C-XRCC3 complex"/>
    <property type="evidence" value="ECO:0007669"/>
    <property type="project" value="TreeGrafter"/>
</dbReference>
<evidence type="ECO:0000313" key="8">
    <source>
        <dbReference type="Ensembl" id="ENSNGAP00000023444.1"/>
    </source>
</evidence>
<evidence type="ECO:0000313" key="9">
    <source>
        <dbReference type="Proteomes" id="UP000694381"/>
    </source>
</evidence>
<evidence type="ECO:0000256" key="1">
    <source>
        <dbReference type="ARBA" id="ARBA00004123"/>
    </source>
</evidence>
<reference evidence="8" key="1">
    <citation type="submission" date="2025-08" db="UniProtKB">
        <authorList>
            <consortium name="Ensembl"/>
        </authorList>
    </citation>
    <scope>IDENTIFICATION</scope>
</reference>
<dbReference type="GeneTree" id="ENSGT00930000151053"/>
<evidence type="ECO:0000256" key="3">
    <source>
        <dbReference type="ARBA" id="ARBA00022763"/>
    </source>
</evidence>
<evidence type="ECO:0000256" key="6">
    <source>
        <dbReference type="ARBA" id="ARBA00023242"/>
    </source>
</evidence>
<dbReference type="GO" id="GO:0005524">
    <property type="term" value="F:ATP binding"/>
    <property type="evidence" value="ECO:0007669"/>
    <property type="project" value="InterPro"/>
</dbReference>
<dbReference type="GO" id="GO:0005657">
    <property type="term" value="C:replication fork"/>
    <property type="evidence" value="ECO:0007669"/>
    <property type="project" value="TreeGrafter"/>
</dbReference>
<proteinExistence type="inferred from homology"/>
<evidence type="ECO:0000259" key="7">
    <source>
        <dbReference type="PROSITE" id="PS50162"/>
    </source>
</evidence>
<comment type="similarity">
    <text evidence="2">Belongs to the RecA family. RAD51 subfamily.</text>
</comment>
<dbReference type="Gene3D" id="3.40.50.300">
    <property type="entry name" value="P-loop containing nucleotide triphosphate hydrolases"/>
    <property type="match status" value="1"/>
</dbReference>
<protein>
    <recommendedName>
        <fullName evidence="7">RecA family profile 1 domain-containing protein</fullName>
    </recommendedName>
</protein>
<keyword evidence="5" id="KW-0233">DNA recombination</keyword>
<dbReference type="PANTHER" id="PTHR46487:SF1">
    <property type="entry name" value="DNA REPAIR PROTEIN XRCC3"/>
    <property type="match status" value="1"/>
</dbReference>
<dbReference type="GO" id="GO:0071140">
    <property type="term" value="P:resolution of mitotic recombination intermediates"/>
    <property type="evidence" value="ECO:0007669"/>
    <property type="project" value="TreeGrafter"/>
</dbReference>
<reference evidence="8" key="2">
    <citation type="submission" date="2025-09" db="UniProtKB">
        <authorList>
            <consortium name="Ensembl"/>
        </authorList>
    </citation>
    <scope>IDENTIFICATION</scope>
</reference>
<feature type="domain" description="RecA family profile 1" evidence="7">
    <location>
        <begin position="78"/>
        <end position="210"/>
    </location>
</feature>
<dbReference type="InterPro" id="IPR020588">
    <property type="entry name" value="RecA_ATP-bd"/>
</dbReference>
<keyword evidence="4" id="KW-0238">DNA-binding</keyword>
<comment type="subcellular location">
    <subcellularLocation>
        <location evidence="1">Nucleus</location>
    </subcellularLocation>
</comment>
<dbReference type="GO" id="GO:0000722">
    <property type="term" value="P:telomere maintenance via recombination"/>
    <property type="evidence" value="ECO:0007669"/>
    <property type="project" value="TreeGrafter"/>
</dbReference>
<organism evidence="8 9">
    <name type="scientific">Nannospalax galili</name>
    <name type="common">Northern Israeli blind subterranean mole rat</name>
    <name type="synonym">Spalax galili</name>
    <dbReference type="NCBI Taxonomy" id="1026970"/>
    <lineage>
        <taxon>Eukaryota</taxon>
        <taxon>Metazoa</taxon>
        <taxon>Chordata</taxon>
        <taxon>Craniata</taxon>
        <taxon>Vertebrata</taxon>
        <taxon>Euteleostomi</taxon>
        <taxon>Mammalia</taxon>
        <taxon>Eutheria</taxon>
        <taxon>Euarchontoglires</taxon>
        <taxon>Glires</taxon>
        <taxon>Rodentia</taxon>
        <taxon>Myomorpha</taxon>
        <taxon>Muroidea</taxon>
        <taxon>Spalacidae</taxon>
        <taxon>Spalacinae</taxon>
        <taxon>Nannospalax</taxon>
    </lineage>
</organism>
<keyword evidence="3" id="KW-0227">DNA damage</keyword>
<dbReference type="GO" id="GO:0090656">
    <property type="term" value="P:t-circle formation"/>
    <property type="evidence" value="ECO:0007669"/>
    <property type="project" value="TreeGrafter"/>
</dbReference>
<dbReference type="PROSITE" id="PS50162">
    <property type="entry name" value="RECA_2"/>
    <property type="match status" value="1"/>
</dbReference>
<dbReference type="GO" id="GO:0045003">
    <property type="term" value="P:double-strand break repair via synthesis-dependent strand annealing"/>
    <property type="evidence" value="ECO:0007669"/>
    <property type="project" value="TreeGrafter"/>
</dbReference>
<keyword evidence="9" id="KW-1185">Reference proteome</keyword>
<sequence>MDLDQLDLNPRIIAAIKKGKLRSVKEVLCYSGPDLQRLTSLPPHDVQHLLRVASLHLQGSQVLTALHLFQKRESFPQQHQRLSLGCPILDRLLGGGLPLEGITELAGRSSAGKTQLALQLCLAVQFPQQYGGLEAGAVYICTEDVFPSKRLWQLIGQQQRMRTDVPEEVIQKIKFSNQIFIEHAADVVSVFLPQPSGPGTYSHWGPHSNG</sequence>
<dbReference type="GO" id="GO:0140664">
    <property type="term" value="F:ATP-dependent DNA damage sensor activity"/>
    <property type="evidence" value="ECO:0007669"/>
    <property type="project" value="InterPro"/>
</dbReference>
<dbReference type="Pfam" id="PF26169">
    <property type="entry name" value="HHH_XRCC3_RpoA"/>
    <property type="match status" value="1"/>
</dbReference>
<keyword evidence="6" id="KW-0539">Nucleus</keyword>
<evidence type="ECO:0000256" key="5">
    <source>
        <dbReference type="ARBA" id="ARBA00023172"/>
    </source>
</evidence>
<dbReference type="InterPro" id="IPR013632">
    <property type="entry name" value="Rad51_C"/>
</dbReference>
<dbReference type="GO" id="GO:0000400">
    <property type="term" value="F:four-way junction DNA binding"/>
    <property type="evidence" value="ECO:0007669"/>
    <property type="project" value="TreeGrafter"/>
</dbReference>
<dbReference type="Proteomes" id="UP000694381">
    <property type="component" value="Unassembled WGS sequence"/>
</dbReference>
<evidence type="ECO:0000256" key="2">
    <source>
        <dbReference type="ARBA" id="ARBA00007095"/>
    </source>
</evidence>
<dbReference type="Pfam" id="PF08423">
    <property type="entry name" value="Rad51"/>
    <property type="match status" value="1"/>
</dbReference>